<dbReference type="InterPro" id="IPR036509">
    <property type="entry name" value="Met_Sox_Rdtase_MsrA_sf"/>
</dbReference>
<dbReference type="GO" id="GO:0030091">
    <property type="term" value="P:protein repair"/>
    <property type="evidence" value="ECO:0007669"/>
    <property type="project" value="InterPro"/>
</dbReference>
<dbReference type="Proteomes" id="UP001178148">
    <property type="component" value="Unassembled WGS sequence"/>
</dbReference>
<dbReference type="InterPro" id="IPR011057">
    <property type="entry name" value="Mss4-like_sf"/>
</dbReference>
<feature type="active site" evidence="9">
    <location>
        <position position="11"/>
    </location>
</feature>
<comment type="catalytic activity">
    <reaction evidence="8 9">
        <text>[thioredoxin]-disulfide + L-methionine + H2O = L-methionine (S)-S-oxide + [thioredoxin]-dithiol</text>
        <dbReference type="Rhea" id="RHEA:19993"/>
        <dbReference type="Rhea" id="RHEA-COMP:10698"/>
        <dbReference type="Rhea" id="RHEA-COMP:10700"/>
        <dbReference type="ChEBI" id="CHEBI:15377"/>
        <dbReference type="ChEBI" id="CHEBI:29950"/>
        <dbReference type="ChEBI" id="CHEBI:50058"/>
        <dbReference type="ChEBI" id="CHEBI:57844"/>
        <dbReference type="ChEBI" id="CHEBI:58772"/>
        <dbReference type="EC" id="1.8.4.11"/>
    </reaction>
</comment>
<comment type="similarity">
    <text evidence="2">In the N-terminal section; belongs to the MsrA Met sulfoxide reductase family.</text>
</comment>
<dbReference type="EMBL" id="JASXSV010000014">
    <property type="protein sequence ID" value="MDP0589410.1"/>
    <property type="molecule type" value="Genomic_DNA"/>
</dbReference>
<protein>
    <recommendedName>
        <fullName evidence="9">Peptide methionine sulfoxide reductase MsrA</fullName>
        <shortName evidence="9">Protein-methionine-S-oxide reductase</shortName>
        <ecNumber evidence="9">1.8.4.11</ecNumber>
    </recommendedName>
    <alternativeName>
        <fullName evidence="9">Peptide-methionine (S)-S-oxide reductase</fullName>
        <shortName evidence="9">Peptide Met(O) reductase</shortName>
    </alternativeName>
</protein>
<keyword evidence="4" id="KW-0511">Multifunctional enzyme</keyword>
<dbReference type="Gene3D" id="3.30.1060.10">
    <property type="entry name" value="Peptide methionine sulphoxide reductase MsrA"/>
    <property type="match status" value="1"/>
</dbReference>
<dbReference type="HAMAP" id="MF_01401">
    <property type="entry name" value="MsrA"/>
    <property type="match status" value="1"/>
</dbReference>
<dbReference type="GO" id="GO:0006979">
    <property type="term" value="P:response to oxidative stress"/>
    <property type="evidence" value="ECO:0007669"/>
    <property type="project" value="InterPro"/>
</dbReference>
<reference evidence="12 13" key="1">
    <citation type="journal article" date="2023" name="bioRxiv">
        <title>An intranuclear bacterial parasite of deep-sea mussels expresses apoptosis inhibitors acquired from its host.</title>
        <authorList>
            <person name="Gonzalez Porras M.A."/>
            <person name="Assie A."/>
            <person name="Tietjen M."/>
            <person name="Violette M."/>
            <person name="Kleiner M."/>
            <person name="Gruber-Vodicka H."/>
            <person name="Dubilier N."/>
            <person name="Leisch N."/>
        </authorList>
    </citation>
    <scope>NUCLEOTIDE SEQUENCE [LARGE SCALE GENOMIC DNA]</scope>
    <source>
        <strain evidence="12">IAP13</strain>
    </source>
</reference>
<proteinExistence type="inferred from homology"/>
<dbReference type="FunFam" id="2.170.150.20:FF:000003">
    <property type="entry name" value="Peptide methionine sulfoxide reductase MsrB"/>
    <property type="match status" value="1"/>
</dbReference>
<comment type="function">
    <text evidence="5 9">Has an important function as a repair enzyme for proteins that have been inactivated by oxidation. Catalyzes the reversible oxidation-reduction of methionine sulfoxide in proteins to methionine.</text>
</comment>
<dbReference type="PANTHER" id="PTHR10173:SF59">
    <property type="entry name" value="PEPTIDE METHIONINE SULFOXIDE REDUCTASE MSRA_MSRB"/>
    <property type="match status" value="1"/>
</dbReference>
<evidence type="ECO:0000256" key="9">
    <source>
        <dbReference type="HAMAP-Rule" id="MF_01401"/>
    </source>
</evidence>
<evidence type="ECO:0000256" key="3">
    <source>
        <dbReference type="ARBA" id="ARBA00023002"/>
    </source>
</evidence>
<comment type="similarity">
    <text evidence="1">In the C-terminal section; belongs to the MsrB Met sulfoxide reductase family.</text>
</comment>
<dbReference type="NCBIfam" id="TIGR00357">
    <property type="entry name" value="peptide-methionine (R)-S-oxide reductase MsrB"/>
    <property type="match status" value="1"/>
</dbReference>
<dbReference type="EC" id="1.8.4.11" evidence="9"/>
<evidence type="ECO:0000256" key="2">
    <source>
        <dbReference type="ARBA" id="ARBA00011017"/>
    </source>
</evidence>
<evidence type="ECO:0000256" key="5">
    <source>
        <dbReference type="ARBA" id="ARBA00024679"/>
    </source>
</evidence>
<evidence type="ECO:0000256" key="1">
    <source>
        <dbReference type="ARBA" id="ARBA00008076"/>
    </source>
</evidence>
<comment type="catalytic activity">
    <reaction evidence="6 9">
        <text>L-methionyl-[protein] + [thioredoxin]-disulfide + H2O = L-methionyl-(S)-S-oxide-[protein] + [thioredoxin]-dithiol</text>
        <dbReference type="Rhea" id="RHEA:14217"/>
        <dbReference type="Rhea" id="RHEA-COMP:10698"/>
        <dbReference type="Rhea" id="RHEA-COMP:10700"/>
        <dbReference type="Rhea" id="RHEA-COMP:12313"/>
        <dbReference type="Rhea" id="RHEA-COMP:12315"/>
        <dbReference type="ChEBI" id="CHEBI:15377"/>
        <dbReference type="ChEBI" id="CHEBI:16044"/>
        <dbReference type="ChEBI" id="CHEBI:29950"/>
        <dbReference type="ChEBI" id="CHEBI:44120"/>
        <dbReference type="ChEBI" id="CHEBI:50058"/>
        <dbReference type="EC" id="1.8.4.11"/>
    </reaction>
</comment>
<dbReference type="PANTHER" id="PTHR10173">
    <property type="entry name" value="METHIONINE SULFOXIDE REDUCTASE"/>
    <property type="match status" value="1"/>
</dbReference>
<comment type="caution">
    <text evidence="12">The sequence shown here is derived from an EMBL/GenBank/DDBJ whole genome shotgun (WGS) entry which is preliminary data.</text>
</comment>
<gene>
    <name evidence="12" type="primary">msrB</name>
    <name evidence="9" type="synonym">msrA</name>
    <name evidence="12" type="ORF">QS748_09565</name>
</gene>
<dbReference type="GO" id="GO:0005737">
    <property type="term" value="C:cytoplasm"/>
    <property type="evidence" value="ECO:0007669"/>
    <property type="project" value="TreeGrafter"/>
</dbReference>
<dbReference type="NCBIfam" id="TIGR00401">
    <property type="entry name" value="msrA"/>
    <property type="match status" value="1"/>
</dbReference>
<dbReference type="GO" id="GO:0033743">
    <property type="term" value="F:peptide-methionine (R)-S-oxide reductase activity"/>
    <property type="evidence" value="ECO:0007669"/>
    <property type="project" value="UniProtKB-EC"/>
</dbReference>
<evidence type="ECO:0000259" key="11">
    <source>
        <dbReference type="PROSITE" id="PS51790"/>
    </source>
</evidence>
<organism evidence="12 13">
    <name type="scientific">Candidatus Endonucleibacter bathymodioli</name>
    <dbReference type="NCBI Taxonomy" id="539814"/>
    <lineage>
        <taxon>Bacteria</taxon>
        <taxon>Pseudomonadati</taxon>
        <taxon>Pseudomonadota</taxon>
        <taxon>Gammaproteobacteria</taxon>
        <taxon>Oceanospirillales</taxon>
        <taxon>Endozoicomonadaceae</taxon>
        <taxon>Candidatus Endonucleibacter</taxon>
    </lineage>
</organism>
<feature type="domain" description="MsrB" evidence="11">
    <location>
        <begin position="191"/>
        <end position="313"/>
    </location>
</feature>
<dbReference type="Pfam" id="PF01641">
    <property type="entry name" value="SelR"/>
    <property type="match status" value="1"/>
</dbReference>
<evidence type="ECO:0000256" key="10">
    <source>
        <dbReference type="SAM" id="MobiDB-lite"/>
    </source>
</evidence>
<name>A0AA90ST99_9GAMM</name>
<dbReference type="GO" id="GO:0008113">
    <property type="term" value="F:peptide-methionine (S)-S-oxide reductase activity"/>
    <property type="evidence" value="ECO:0007669"/>
    <property type="project" value="UniProtKB-UniRule"/>
</dbReference>
<comment type="catalytic activity">
    <reaction evidence="7">
        <text>L-methionyl-[protein] + [thioredoxin]-disulfide + H2O = L-methionyl-(R)-S-oxide-[protein] + [thioredoxin]-dithiol</text>
        <dbReference type="Rhea" id="RHEA:24164"/>
        <dbReference type="Rhea" id="RHEA-COMP:10698"/>
        <dbReference type="Rhea" id="RHEA-COMP:10700"/>
        <dbReference type="Rhea" id="RHEA-COMP:12313"/>
        <dbReference type="Rhea" id="RHEA-COMP:12314"/>
        <dbReference type="ChEBI" id="CHEBI:15377"/>
        <dbReference type="ChEBI" id="CHEBI:16044"/>
        <dbReference type="ChEBI" id="CHEBI:29950"/>
        <dbReference type="ChEBI" id="CHEBI:45764"/>
        <dbReference type="ChEBI" id="CHEBI:50058"/>
        <dbReference type="EC" id="1.8.4.12"/>
    </reaction>
</comment>
<dbReference type="InterPro" id="IPR002569">
    <property type="entry name" value="Met_Sox_Rdtase_MsrA_dom"/>
</dbReference>
<comment type="similarity">
    <text evidence="9">Belongs to the MsrA Met sulfoxide reductase family.</text>
</comment>
<dbReference type="Pfam" id="PF01625">
    <property type="entry name" value="PMSR"/>
    <property type="match status" value="1"/>
</dbReference>
<dbReference type="InterPro" id="IPR028427">
    <property type="entry name" value="Met_Sox_Rdtase_MsrB"/>
</dbReference>
<evidence type="ECO:0000256" key="6">
    <source>
        <dbReference type="ARBA" id="ARBA00047806"/>
    </source>
</evidence>
<dbReference type="SUPFAM" id="SSF51316">
    <property type="entry name" value="Mss4-like"/>
    <property type="match status" value="1"/>
</dbReference>
<dbReference type="InterPro" id="IPR002579">
    <property type="entry name" value="Met_Sox_Rdtase_MsrB_dom"/>
</dbReference>
<evidence type="ECO:0000256" key="7">
    <source>
        <dbReference type="ARBA" id="ARBA00048488"/>
    </source>
</evidence>
<evidence type="ECO:0000313" key="13">
    <source>
        <dbReference type="Proteomes" id="UP001178148"/>
    </source>
</evidence>
<dbReference type="Gene3D" id="2.170.150.20">
    <property type="entry name" value="Peptide methionine sulfoxide reductase"/>
    <property type="match status" value="1"/>
</dbReference>
<dbReference type="PROSITE" id="PS51790">
    <property type="entry name" value="MSRB"/>
    <property type="match status" value="1"/>
</dbReference>
<accession>A0AA90ST99</accession>
<feature type="region of interest" description="Disordered" evidence="10">
    <location>
        <begin position="171"/>
        <end position="191"/>
    </location>
</feature>
<keyword evidence="13" id="KW-1185">Reference proteome</keyword>
<sequence>MTKKTILAGGCFWCMESDFEKLEGVVNVVSGFTGGTLVNPTYNGDHSGHFEAVEITYNPEVISYKKLLDYYWENIDPFDDKGQFCDKGPSYLSAIFVANDSERKIAEQSKKELGEQFSGKAVVTLILGALVFYPIKGEESYHQNYYKENPVRYSFYRNRCGRDQRLKEIKSEKKEGNNLTHRSKLSHKHDRGEIEKKLTQLQFDVTQNGGTEPAFKNEYWDNNKDGVYVDVVSGELLFSSLDKFKSNTGWPSFAKPLVPANIIEREDKGWFSVRTDIISKHANSHLGHVFNDGPQPTGQRFCINSAALRFISKDDLEKEGYGEYKKLFQK</sequence>
<evidence type="ECO:0000256" key="4">
    <source>
        <dbReference type="ARBA" id="ARBA00023268"/>
    </source>
</evidence>
<evidence type="ECO:0000256" key="8">
    <source>
        <dbReference type="ARBA" id="ARBA00048782"/>
    </source>
</evidence>
<dbReference type="SUPFAM" id="SSF55068">
    <property type="entry name" value="Peptide methionine sulfoxide reductase"/>
    <property type="match status" value="1"/>
</dbReference>
<evidence type="ECO:0000313" key="12">
    <source>
        <dbReference type="EMBL" id="MDP0589410.1"/>
    </source>
</evidence>
<dbReference type="AlphaFoldDB" id="A0AA90ST99"/>
<keyword evidence="3 9" id="KW-0560">Oxidoreductase</keyword>